<proteinExistence type="predicted"/>
<dbReference type="PANTHER" id="PTHR35936:SF17">
    <property type="entry name" value="ARGININE-BINDING EXTRACELLULAR PROTEIN ARTP"/>
    <property type="match status" value="1"/>
</dbReference>
<dbReference type="SMART" id="SM00079">
    <property type="entry name" value="PBPe"/>
    <property type="match status" value="1"/>
</dbReference>
<dbReference type="AlphaFoldDB" id="A0A7U9JE21"/>
<reference evidence="5 6" key="1">
    <citation type="journal article" date="2014" name="Genome Announc.">
        <title>Draft Genome Sequence of Geobacillus thermopakistaniensis Strain MAS1.</title>
        <authorList>
            <person name="Siddiqui M.A."/>
            <person name="Rashid N."/>
            <person name="Ayyampalayam S."/>
            <person name="Whitman W.B."/>
        </authorList>
    </citation>
    <scope>NUCLEOTIDE SEQUENCE [LARGE SCALE GENOMIC DNA]</scope>
    <source>
        <strain evidence="5 6">MAS1</strain>
    </source>
</reference>
<protein>
    <submittedName>
        <fullName evidence="5">Glutamine ABC transporter substrate-binding protein</fullName>
    </submittedName>
</protein>
<evidence type="ECO:0000256" key="1">
    <source>
        <dbReference type="ARBA" id="ARBA00022729"/>
    </source>
</evidence>
<keyword evidence="6" id="KW-1185">Reference proteome</keyword>
<gene>
    <name evidence="5" type="ORF">T260_00700</name>
</gene>
<dbReference type="PROSITE" id="PS51257">
    <property type="entry name" value="PROKAR_LIPOPROTEIN"/>
    <property type="match status" value="1"/>
</dbReference>
<accession>A0A7U9JE21</accession>
<organism evidence="5 6">
    <name type="scientific">Geobacillus thermopakistaniensis (strain MAS1)</name>
    <dbReference type="NCBI Taxonomy" id="1408282"/>
    <lineage>
        <taxon>Bacteria</taxon>
        <taxon>Bacillati</taxon>
        <taxon>Bacillota</taxon>
        <taxon>Bacilli</taxon>
        <taxon>Bacillales</taxon>
        <taxon>Anoxybacillaceae</taxon>
        <taxon>Geobacillus</taxon>
    </lineage>
</organism>
<comment type="caution">
    <text evidence="5">The sequence shown here is derived from an EMBL/GenBank/DDBJ whole genome shotgun (WGS) entry which is preliminary data.</text>
</comment>
<dbReference type="Proteomes" id="UP000018339">
    <property type="component" value="Unassembled WGS sequence"/>
</dbReference>
<dbReference type="GO" id="GO:0015276">
    <property type="term" value="F:ligand-gated monoatomic ion channel activity"/>
    <property type="evidence" value="ECO:0007669"/>
    <property type="project" value="InterPro"/>
</dbReference>
<dbReference type="SUPFAM" id="SSF53850">
    <property type="entry name" value="Periplasmic binding protein-like II"/>
    <property type="match status" value="1"/>
</dbReference>
<dbReference type="InterPro" id="IPR001638">
    <property type="entry name" value="Solute-binding_3/MltF_N"/>
</dbReference>
<dbReference type="Gene3D" id="3.40.190.10">
    <property type="entry name" value="Periplasmic binding protein-like II"/>
    <property type="match status" value="2"/>
</dbReference>
<dbReference type="RefSeq" id="WP_023633305.1">
    <property type="nucleotide sequence ID" value="NZ_AYSF01000001.1"/>
</dbReference>
<dbReference type="PANTHER" id="PTHR35936">
    <property type="entry name" value="MEMBRANE-BOUND LYTIC MUREIN TRANSGLYCOSYLASE F"/>
    <property type="match status" value="1"/>
</dbReference>
<dbReference type="GO" id="GO:0016020">
    <property type="term" value="C:membrane"/>
    <property type="evidence" value="ECO:0007669"/>
    <property type="project" value="InterPro"/>
</dbReference>
<dbReference type="SMART" id="SM00062">
    <property type="entry name" value="PBPb"/>
    <property type="match status" value="1"/>
</dbReference>
<dbReference type="Pfam" id="PF00497">
    <property type="entry name" value="SBP_bac_3"/>
    <property type="match status" value="1"/>
</dbReference>
<dbReference type="CDD" id="cd13624">
    <property type="entry name" value="PBP2_Arg_Lys_His"/>
    <property type="match status" value="1"/>
</dbReference>
<dbReference type="EMBL" id="AYSF01000001">
    <property type="protein sequence ID" value="ESU73892.1"/>
    <property type="molecule type" value="Genomic_DNA"/>
</dbReference>
<name>A0A7U9JE21_GEOTM</name>
<dbReference type="InterPro" id="IPR001320">
    <property type="entry name" value="Iontro_rcpt_C"/>
</dbReference>
<evidence type="ECO:0000259" key="3">
    <source>
        <dbReference type="SMART" id="SM00062"/>
    </source>
</evidence>
<keyword evidence="1 2" id="KW-0732">Signal</keyword>
<evidence type="ECO:0000256" key="2">
    <source>
        <dbReference type="SAM" id="SignalP"/>
    </source>
</evidence>
<feature type="signal peptide" evidence="2">
    <location>
        <begin position="1"/>
        <end position="21"/>
    </location>
</feature>
<evidence type="ECO:0000259" key="4">
    <source>
        <dbReference type="SMART" id="SM00079"/>
    </source>
</evidence>
<evidence type="ECO:0000313" key="5">
    <source>
        <dbReference type="EMBL" id="ESU73892.1"/>
    </source>
</evidence>
<evidence type="ECO:0000313" key="6">
    <source>
        <dbReference type="Proteomes" id="UP000018339"/>
    </source>
</evidence>
<feature type="chain" id="PRO_5030626077" evidence="2">
    <location>
        <begin position="22"/>
        <end position="274"/>
    </location>
</feature>
<feature type="domain" description="Solute-binding protein family 3/N-terminal" evidence="3">
    <location>
        <begin position="42"/>
        <end position="264"/>
    </location>
</feature>
<sequence length="274" mass="29866">MLKMKKGLFVAVVAALLMALAACGGKSTETSSSSGGGEAKKKIVVGTDAAFAPFEYMDKGKIVGFDVDLLDAIMKEAGLDYELRNIGWDPLFAALQSKEIDMGISGITINDERKQTYDFSIPYFESTHMIMVKEGSPIQNALDLKGKTVGVQNGTTGQEAVEKLLGKENKNIKKFENTVVAIMDLLNGGVDAVVTDNAVANEYVKNNPDKKIKAIADPKNFQSEFYGLMFPKGSDLKPKIDEALKKVIDSGKYAEIYKKWFGTEPNIESLKQAQ</sequence>
<feature type="domain" description="Ionotropic glutamate receptor C-terminal" evidence="4">
    <location>
        <begin position="42"/>
        <end position="263"/>
    </location>
</feature>